<dbReference type="OrthoDB" id="185373at2759"/>
<dbReference type="Proteomes" id="UP000235220">
    <property type="component" value="Chromosome 1"/>
</dbReference>
<sequence>MIAQNLRFNFHPCLHLTKVSPLDFLNTHFPSIFFNLFYDENMNSNSPFRRFSTLLNSLAKTHTSEDITVKLGRRTWKPIPIPHRTLPEPRAQDLDYINVAHSHLIHSDWAKLRSFSTGLTPLRVRQILLKIQKDHVLSLEFFNWVRIEKPTCHTLETHSIILHILTKNRKFKSAESILRGVLVSCSLDVPSHLFEEMLHSYRLCDSSPRVFDSLFKTFAHMKNFRYATDTFRRMKEYGFFPTIESCNAYMSSLLDLHRMDIALAFYRELRHHRISPNVYTHNMVMCAYCKLGKLEKAVEVFREMEIMGCRPNIASYNTLIAGHCNNGLLSSAIKLKSSMEKNGVHPNVVTYNTLINGFCKEGKLHEANKLFVEIKTMNFAPNTVTYNTLINGYSQLGNSEMGSRLYEEMLKNQVKTDILTYNALILGLCKEGKAKKAAFLVKELEKENLVPNASTFSALISGQCVRKNSERAFQIYKSMIRSGCHPNEHTFNMLVSTFCKNEDFDGAVQILREMLERCMAPDSGTLSEVCCGLRLCGRSQLAKTLCSEMEARHLMPAGFDRSKIINFGT</sequence>
<dbReference type="GeneID" id="109006881"/>
<proteinExistence type="inferred from homology"/>
<dbReference type="SUPFAM" id="SSF48452">
    <property type="entry name" value="TPR-like"/>
    <property type="match status" value="1"/>
</dbReference>
<dbReference type="PANTHER" id="PTHR47447">
    <property type="entry name" value="OS03G0856100 PROTEIN"/>
    <property type="match status" value="1"/>
</dbReference>
<dbReference type="Pfam" id="PF12854">
    <property type="entry name" value="PPR_1"/>
    <property type="match status" value="1"/>
</dbReference>
<accession>A0A2I4GD64</accession>
<comment type="similarity">
    <text evidence="1">Belongs to the PPR family. P subfamily.</text>
</comment>
<keyword evidence="3" id="KW-1185">Reference proteome</keyword>
<evidence type="ECO:0000256" key="1">
    <source>
        <dbReference type="ARBA" id="ARBA00007626"/>
    </source>
</evidence>
<dbReference type="PROSITE" id="PS51375">
    <property type="entry name" value="PPR"/>
    <property type="match status" value="8"/>
</dbReference>
<gene>
    <name evidence="4" type="primary">LOC109006881</name>
</gene>
<dbReference type="Pfam" id="PF13041">
    <property type="entry name" value="PPR_2"/>
    <property type="match status" value="3"/>
</dbReference>
<dbReference type="PANTHER" id="PTHR47447:SF28">
    <property type="entry name" value="PENTACOTRIPEPTIDE-REPEAT REGION OF PRORP DOMAIN-CONTAINING PROTEIN"/>
    <property type="match status" value="1"/>
</dbReference>
<dbReference type="Gene3D" id="1.25.40.10">
    <property type="entry name" value="Tetratricopeptide repeat domain"/>
    <property type="match status" value="4"/>
</dbReference>
<name>A0A2I4GD64_JUGRE</name>
<reference evidence="4" key="1">
    <citation type="submission" date="2025-08" db="UniProtKB">
        <authorList>
            <consortium name="RefSeq"/>
        </authorList>
    </citation>
    <scope>IDENTIFICATION</scope>
    <source>
        <tissue evidence="4">Leaves</tissue>
    </source>
</reference>
<dbReference type="AlphaFoldDB" id="A0A2I4GD64"/>
<dbReference type="InterPro" id="IPR002885">
    <property type="entry name" value="PPR_rpt"/>
</dbReference>
<evidence type="ECO:0000313" key="4">
    <source>
        <dbReference type="RefSeq" id="XP_018841841.1"/>
    </source>
</evidence>
<organism evidence="3 4">
    <name type="scientific">Juglans regia</name>
    <name type="common">English walnut</name>
    <dbReference type="NCBI Taxonomy" id="51240"/>
    <lineage>
        <taxon>Eukaryota</taxon>
        <taxon>Viridiplantae</taxon>
        <taxon>Streptophyta</taxon>
        <taxon>Embryophyta</taxon>
        <taxon>Tracheophyta</taxon>
        <taxon>Spermatophyta</taxon>
        <taxon>Magnoliopsida</taxon>
        <taxon>eudicotyledons</taxon>
        <taxon>Gunneridae</taxon>
        <taxon>Pentapetalae</taxon>
        <taxon>rosids</taxon>
        <taxon>fabids</taxon>
        <taxon>Fagales</taxon>
        <taxon>Juglandaceae</taxon>
        <taxon>Juglans</taxon>
    </lineage>
</organism>
<dbReference type="FunFam" id="1.25.40.10:FF:000558">
    <property type="entry name" value="Pentatricopeptide repeat-containing protein At5g39710"/>
    <property type="match status" value="1"/>
</dbReference>
<evidence type="ECO:0000313" key="3">
    <source>
        <dbReference type="Proteomes" id="UP000235220"/>
    </source>
</evidence>
<dbReference type="RefSeq" id="XP_018841841.1">
    <property type="nucleotide sequence ID" value="XM_018986296.2"/>
</dbReference>
<dbReference type="Gramene" id="Jr01_34120_p1">
    <property type="protein sequence ID" value="cds.Jr01_34120_p1"/>
    <property type="gene ID" value="Jr01_34120"/>
</dbReference>
<keyword evidence="2" id="KW-0677">Repeat</keyword>
<dbReference type="KEGG" id="jre:109006881"/>
<dbReference type="NCBIfam" id="TIGR00756">
    <property type="entry name" value="PPR"/>
    <property type="match status" value="7"/>
</dbReference>
<protein>
    <submittedName>
        <fullName evidence="4">Pentatricopeptide repeat-containing protein At4g26680, mitochondrial</fullName>
    </submittedName>
</protein>
<dbReference type="InterPro" id="IPR011990">
    <property type="entry name" value="TPR-like_helical_dom_sf"/>
</dbReference>
<evidence type="ECO:0000256" key="2">
    <source>
        <dbReference type="ARBA" id="ARBA00022737"/>
    </source>
</evidence>